<evidence type="ECO:0000256" key="3">
    <source>
        <dbReference type="ARBA" id="ARBA00023002"/>
    </source>
</evidence>
<dbReference type="InterPro" id="IPR036661">
    <property type="entry name" value="Luciferase-like_sf"/>
</dbReference>
<sequence length="408" mass="43309">MPRPLPENEDPVPDRTPVFHWFLPTGGDGRDPGGVTAVQGRTGAATRRPADVGYLAQVAAAAEQAGFTALLAPVGLGCVDPWILAAALTQHTSRIGFLVAFRAGFASPTLLAQQADSFRRFAGGRLRLNVVTGGDPAEQRAYGDHLAHDERYARTDEVMAALRDLLAGERVDRQGEHLRLDGARLVDPAVEHPVPLYFGGASPAAEQVAARRADVQLLWGEPPSAIGERIARLRAIAAGQGRTLRYGLRLHVISRDTAEQAWAEADRILSGLDPAAVRASQARFAAMDSTGQARMTALHGGGTATARDLLVAPNLWAGIGLVREGAGTALVGSHDEVAARLAEYRALGVEEFVLSGYPHLEEAYRVGEEVVPRVRALAAAQDARAGRAGRAAQAVQDARDARDVRAAR</sequence>
<protein>
    <submittedName>
        <fullName evidence="6">Alkanesulfonate monooxygenase</fullName>
    </submittedName>
</protein>
<dbReference type="GO" id="GO:0046306">
    <property type="term" value="P:alkanesulfonate catabolic process"/>
    <property type="evidence" value="ECO:0007669"/>
    <property type="project" value="TreeGrafter"/>
</dbReference>
<comment type="caution">
    <text evidence="6">The sequence shown here is derived from an EMBL/GenBank/DDBJ whole genome shotgun (WGS) entry which is preliminary data.</text>
</comment>
<reference evidence="6 7" key="1">
    <citation type="submission" date="2018-11" db="EMBL/GenBank/DDBJ databases">
        <title>Sequencing the genomes of 1000 actinobacteria strains.</title>
        <authorList>
            <person name="Klenk H.-P."/>
        </authorList>
    </citation>
    <scope>NUCLEOTIDE SEQUENCE [LARGE SCALE GENOMIC DNA]</scope>
    <source>
        <strain evidence="6 7">DSM 44780</strain>
    </source>
</reference>
<dbReference type="GO" id="GO:0008726">
    <property type="term" value="F:alkanesulfonate monooxygenase activity"/>
    <property type="evidence" value="ECO:0007669"/>
    <property type="project" value="TreeGrafter"/>
</dbReference>
<proteinExistence type="predicted"/>
<feature type="domain" description="Luciferase-like" evidence="5">
    <location>
        <begin position="39"/>
        <end position="350"/>
    </location>
</feature>
<evidence type="ECO:0000313" key="7">
    <source>
        <dbReference type="Proteomes" id="UP000267408"/>
    </source>
</evidence>
<keyword evidence="1" id="KW-0285">Flavoprotein</keyword>
<keyword evidence="4 6" id="KW-0503">Monooxygenase</keyword>
<organism evidence="6 7">
    <name type="scientific">Kitasatospora cineracea</name>
    <dbReference type="NCBI Taxonomy" id="88074"/>
    <lineage>
        <taxon>Bacteria</taxon>
        <taxon>Bacillati</taxon>
        <taxon>Actinomycetota</taxon>
        <taxon>Actinomycetes</taxon>
        <taxon>Kitasatosporales</taxon>
        <taxon>Streptomycetaceae</taxon>
        <taxon>Kitasatospora</taxon>
    </lineage>
</organism>
<dbReference type="EMBL" id="RJVJ01000001">
    <property type="protein sequence ID" value="ROR45612.1"/>
    <property type="molecule type" value="Genomic_DNA"/>
</dbReference>
<dbReference type="SUPFAM" id="SSF51679">
    <property type="entry name" value="Bacterial luciferase-like"/>
    <property type="match status" value="1"/>
</dbReference>
<keyword evidence="3" id="KW-0560">Oxidoreductase</keyword>
<dbReference type="Pfam" id="PF00296">
    <property type="entry name" value="Bac_luciferase"/>
    <property type="match status" value="1"/>
</dbReference>
<dbReference type="Gene3D" id="3.20.20.30">
    <property type="entry name" value="Luciferase-like domain"/>
    <property type="match status" value="1"/>
</dbReference>
<dbReference type="Proteomes" id="UP000267408">
    <property type="component" value="Unassembled WGS sequence"/>
</dbReference>
<evidence type="ECO:0000256" key="4">
    <source>
        <dbReference type="ARBA" id="ARBA00023033"/>
    </source>
</evidence>
<evidence type="ECO:0000259" key="5">
    <source>
        <dbReference type="Pfam" id="PF00296"/>
    </source>
</evidence>
<dbReference type="InterPro" id="IPR050172">
    <property type="entry name" value="SsuD_RutA_monooxygenase"/>
</dbReference>
<accession>A0A8G1UKF0</accession>
<gene>
    <name evidence="6" type="ORF">EDD39_3853</name>
</gene>
<dbReference type="CDD" id="cd01094">
    <property type="entry name" value="Alkanesulfonate_monoxygenase"/>
    <property type="match status" value="1"/>
</dbReference>
<dbReference type="PANTHER" id="PTHR42847:SF4">
    <property type="entry name" value="ALKANESULFONATE MONOOXYGENASE-RELATED"/>
    <property type="match status" value="1"/>
</dbReference>
<evidence type="ECO:0000313" key="6">
    <source>
        <dbReference type="EMBL" id="ROR45612.1"/>
    </source>
</evidence>
<dbReference type="InterPro" id="IPR011251">
    <property type="entry name" value="Luciferase-like_dom"/>
</dbReference>
<evidence type="ECO:0000256" key="1">
    <source>
        <dbReference type="ARBA" id="ARBA00022630"/>
    </source>
</evidence>
<keyword evidence="2" id="KW-0288">FMN</keyword>
<dbReference type="PANTHER" id="PTHR42847">
    <property type="entry name" value="ALKANESULFONATE MONOOXYGENASE"/>
    <property type="match status" value="1"/>
</dbReference>
<evidence type="ECO:0000256" key="2">
    <source>
        <dbReference type="ARBA" id="ARBA00022643"/>
    </source>
</evidence>
<dbReference type="AlphaFoldDB" id="A0A8G1UKF0"/>
<name>A0A8G1UKF0_9ACTN</name>